<dbReference type="GO" id="GO:0000978">
    <property type="term" value="F:RNA polymerase II cis-regulatory region sequence-specific DNA binding"/>
    <property type="evidence" value="ECO:0007669"/>
    <property type="project" value="TreeGrafter"/>
</dbReference>
<dbReference type="GO" id="GO:0003964">
    <property type="term" value="F:RNA-directed DNA polymerase activity"/>
    <property type="evidence" value="ECO:0007669"/>
    <property type="project" value="UniProtKB-KW"/>
</dbReference>
<feature type="compositionally biased region" description="Basic and acidic residues" evidence="7">
    <location>
        <begin position="484"/>
        <end position="497"/>
    </location>
</feature>
<proteinExistence type="predicted"/>
<dbReference type="SMART" id="SM00355">
    <property type="entry name" value="ZnF_C2H2"/>
    <property type="match status" value="5"/>
</dbReference>
<evidence type="ECO:0000313" key="10">
    <source>
        <dbReference type="EMBL" id="CAL4773324.1"/>
    </source>
</evidence>
<organism evidence="9">
    <name type="scientific">Cladocopium goreaui</name>
    <dbReference type="NCBI Taxonomy" id="2562237"/>
    <lineage>
        <taxon>Eukaryota</taxon>
        <taxon>Sar</taxon>
        <taxon>Alveolata</taxon>
        <taxon>Dinophyceae</taxon>
        <taxon>Suessiales</taxon>
        <taxon>Symbiodiniaceae</taxon>
        <taxon>Cladocopium</taxon>
    </lineage>
</organism>
<keyword evidence="10" id="KW-0548">Nucleotidyltransferase</keyword>
<dbReference type="EMBL" id="CAMXCT010001037">
    <property type="protein sequence ID" value="CAI3986012.1"/>
    <property type="molecule type" value="Genomic_DNA"/>
</dbReference>
<evidence type="ECO:0000256" key="4">
    <source>
        <dbReference type="ARBA" id="ARBA00022833"/>
    </source>
</evidence>
<keyword evidence="10" id="KW-0695">RNA-directed DNA polymerase</keyword>
<evidence type="ECO:0000256" key="5">
    <source>
        <dbReference type="ARBA" id="ARBA00023242"/>
    </source>
</evidence>
<evidence type="ECO:0000256" key="6">
    <source>
        <dbReference type="PROSITE-ProRule" id="PRU00042"/>
    </source>
</evidence>
<keyword evidence="10" id="KW-0808">Transferase</keyword>
<keyword evidence="3 6" id="KW-0863">Zinc-finger</keyword>
<evidence type="ECO:0000256" key="2">
    <source>
        <dbReference type="ARBA" id="ARBA00022737"/>
    </source>
</evidence>
<keyword evidence="5" id="KW-0539">Nucleus</keyword>
<keyword evidence="2" id="KW-0677">Repeat</keyword>
<dbReference type="EMBL" id="CAMXCT020001037">
    <property type="protein sequence ID" value="CAL1139387.1"/>
    <property type="molecule type" value="Genomic_DNA"/>
</dbReference>
<evidence type="ECO:0000256" key="7">
    <source>
        <dbReference type="SAM" id="MobiDB-lite"/>
    </source>
</evidence>
<dbReference type="Proteomes" id="UP001152797">
    <property type="component" value="Unassembled WGS sequence"/>
</dbReference>
<evidence type="ECO:0000259" key="8">
    <source>
        <dbReference type="PROSITE" id="PS50157"/>
    </source>
</evidence>
<protein>
    <submittedName>
        <fullName evidence="10">LINE-1 reverse transcriptase-like</fullName>
    </submittedName>
</protein>
<dbReference type="GO" id="GO:0008270">
    <property type="term" value="F:zinc ion binding"/>
    <property type="evidence" value="ECO:0007669"/>
    <property type="project" value="UniProtKB-KW"/>
</dbReference>
<reference evidence="10 11" key="2">
    <citation type="submission" date="2024-05" db="EMBL/GenBank/DDBJ databases">
        <authorList>
            <person name="Chen Y."/>
            <person name="Shah S."/>
            <person name="Dougan E. K."/>
            <person name="Thang M."/>
            <person name="Chan C."/>
        </authorList>
    </citation>
    <scope>NUCLEOTIDE SEQUENCE [LARGE SCALE GENOMIC DNA]</scope>
</reference>
<dbReference type="AlphaFoldDB" id="A0A9P1C5S1"/>
<reference evidence="9" key="1">
    <citation type="submission" date="2022-10" db="EMBL/GenBank/DDBJ databases">
        <authorList>
            <person name="Chen Y."/>
            <person name="Dougan E. K."/>
            <person name="Chan C."/>
            <person name="Rhodes N."/>
            <person name="Thang M."/>
        </authorList>
    </citation>
    <scope>NUCLEOTIDE SEQUENCE</scope>
</reference>
<name>A0A9P1C5S1_9DINO</name>
<comment type="caution">
    <text evidence="9">The sequence shown here is derived from an EMBL/GenBank/DDBJ whole genome shotgun (WGS) entry which is preliminary data.</text>
</comment>
<gene>
    <name evidence="9" type="ORF">C1SCF055_LOCUS13397</name>
</gene>
<accession>A0A9P1C5S1</accession>
<dbReference type="Gene3D" id="3.30.160.60">
    <property type="entry name" value="Classic Zinc Finger"/>
    <property type="match status" value="1"/>
</dbReference>
<evidence type="ECO:0000256" key="1">
    <source>
        <dbReference type="ARBA" id="ARBA00022723"/>
    </source>
</evidence>
<dbReference type="InterPro" id="IPR013087">
    <property type="entry name" value="Znf_C2H2_type"/>
</dbReference>
<evidence type="ECO:0000313" key="11">
    <source>
        <dbReference type="Proteomes" id="UP001152797"/>
    </source>
</evidence>
<evidence type="ECO:0000256" key="3">
    <source>
        <dbReference type="ARBA" id="ARBA00022771"/>
    </source>
</evidence>
<evidence type="ECO:0000313" key="9">
    <source>
        <dbReference type="EMBL" id="CAI3986012.1"/>
    </source>
</evidence>
<dbReference type="PANTHER" id="PTHR24388:SF104">
    <property type="entry name" value="AT-RICH BINDING PROTEIN-RELATED"/>
    <property type="match status" value="1"/>
</dbReference>
<dbReference type="EMBL" id="CAMXCT030001037">
    <property type="protein sequence ID" value="CAL4773324.1"/>
    <property type="molecule type" value="Genomic_DNA"/>
</dbReference>
<feature type="region of interest" description="Disordered" evidence="7">
    <location>
        <begin position="484"/>
        <end position="512"/>
    </location>
</feature>
<keyword evidence="4" id="KW-0862">Zinc</keyword>
<feature type="region of interest" description="Disordered" evidence="7">
    <location>
        <begin position="725"/>
        <end position="749"/>
    </location>
</feature>
<dbReference type="PROSITE" id="PS00028">
    <property type="entry name" value="ZINC_FINGER_C2H2_1"/>
    <property type="match status" value="3"/>
</dbReference>
<dbReference type="GO" id="GO:0000981">
    <property type="term" value="F:DNA-binding transcription factor activity, RNA polymerase II-specific"/>
    <property type="evidence" value="ECO:0007669"/>
    <property type="project" value="TreeGrafter"/>
</dbReference>
<keyword evidence="11" id="KW-1185">Reference proteome</keyword>
<dbReference type="PROSITE" id="PS50157">
    <property type="entry name" value="ZINC_FINGER_C2H2_2"/>
    <property type="match status" value="1"/>
</dbReference>
<dbReference type="InterPro" id="IPR050527">
    <property type="entry name" value="Snail/Krueppel_Znf"/>
</dbReference>
<keyword evidence="1" id="KW-0479">Metal-binding</keyword>
<dbReference type="PANTHER" id="PTHR24388">
    <property type="entry name" value="ZINC FINGER PROTEIN"/>
    <property type="match status" value="1"/>
</dbReference>
<feature type="domain" description="C2H2-type" evidence="8">
    <location>
        <begin position="258"/>
        <end position="282"/>
    </location>
</feature>
<sequence length="749" mass="85441">MTTLPVSPTCPEAQSNEYPKLTNAALTALLSKPYGVEALRNIQQKNWDALQQQPDAIADLTHHCVICGMFCNRPQDLNLHMRTQHPTLLPNVMSKASQLNRAQASNSPCRFCDREFRRTHQCPVMMQAALLLVNTDDTGRSFSQPGDAVLCCDVCNMRFQELMQLHDHLHQIHRLEPQDRDPLRDMLTGTEPVCSHCLSMFADKPALRQHITLGQCRSFDPMRPPAEYPVAPDWQELIVSGTIAQLRQAPQKRMHLTLRCQFCHTAFQRTGDLSLHLQTVHSVLWHDSQSHVQLLMEASHTFGCLCNPMTNASGLQHICVALRQLGMMMQKMDQPLFLPWTFEQSHIQTFLQAVLHEPAGQQLRECLRLRQFVTLWTDPLLVQFLRTRCLQCGQSLHPAELREHLHRAHASVMNAQQTLMPQLLTAVGRENANDFHCDISISNISVQLCCSSRFCFKIMDAGTAFTAEDSEMLETFKMMGPLFKQERYERPEDGRESKKIRKDGRKQEESKDTQLLMAMGQLLLKVDAEQQALKRQDSWICFMQTEPQALLPSLIQKAAEWKQTTKVKQEPTMDHSPLPLRCLLTQHLAETLLHRVTKLAQCSPEDPLMKVALEQGLLTQEGHFPYQRWNAQAQCLKTTNHQPITIQRMIKYSEQMVEILKDPCATVKFHSLRPLSTEAIVPWMWQISMRSDDLQVLLTTLQGSTVWSLLGLSLKPHALHLSKQGQHLQTLMGKGQGKSQGKSKTKRSQ</sequence>